<gene>
    <name evidence="1" type="ORF">HELGO_WM8278</name>
</gene>
<evidence type="ECO:0000313" key="1">
    <source>
        <dbReference type="EMBL" id="CAA6814431.1"/>
    </source>
</evidence>
<name>A0A6S6T0Y3_9BACT</name>
<dbReference type="AlphaFoldDB" id="A0A6S6T0Y3"/>
<reference evidence="1" key="1">
    <citation type="submission" date="2020-01" db="EMBL/GenBank/DDBJ databases">
        <authorList>
            <person name="Meier V. D."/>
            <person name="Meier V D."/>
        </authorList>
    </citation>
    <scope>NUCLEOTIDE SEQUENCE</scope>
    <source>
        <strain evidence="1">HLG_WM_MAG_12</strain>
    </source>
</reference>
<proteinExistence type="predicted"/>
<organism evidence="1">
    <name type="scientific">uncultured Campylobacterales bacterium</name>
    <dbReference type="NCBI Taxonomy" id="352960"/>
    <lineage>
        <taxon>Bacteria</taxon>
        <taxon>Pseudomonadati</taxon>
        <taxon>Campylobacterota</taxon>
        <taxon>Epsilonproteobacteria</taxon>
        <taxon>Campylobacterales</taxon>
        <taxon>environmental samples</taxon>
    </lineage>
</organism>
<accession>A0A6S6T0Y3</accession>
<protein>
    <submittedName>
        <fullName evidence="1">Uncharacterized protein</fullName>
    </submittedName>
</protein>
<dbReference type="EMBL" id="CACVAW010000061">
    <property type="protein sequence ID" value="CAA6814431.1"/>
    <property type="molecule type" value="Genomic_DNA"/>
</dbReference>
<sequence length="35" mass="4067">MVNFVKLENKLGWKADKDFLGIVKIINWNLGKYNG</sequence>